<organism evidence="1 2">
    <name type="scientific">Hyella patelloides LEGE 07179</name>
    <dbReference type="NCBI Taxonomy" id="945734"/>
    <lineage>
        <taxon>Bacteria</taxon>
        <taxon>Bacillati</taxon>
        <taxon>Cyanobacteriota</taxon>
        <taxon>Cyanophyceae</taxon>
        <taxon>Pleurocapsales</taxon>
        <taxon>Hyellaceae</taxon>
        <taxon>Hyella</taxon>
    </lineage>
</organism>
<name>A0A563W502_9CYAN</name>
<dbReference type="EMBL" id="CAACVJ010000697">
    <property type="protein sequence ID" value="VEP18746.1"/>
    <property type="molecule type" value="Genomic_DNA"/>
</dbReference>
<dbReference type="Proteomes" id="UP000320055">
    <property type="component" value="Unassembled WGS sequence"/>
</dbReference>
<accession>A0A563W502</accession>
<evidence type="ECO:0000313" key="1">
    <source>
        <dbReference type="EMBL" id="VEP18746.1"/>
    </source>
</evidence>
<gene>
    <name evidence="1" type="ORF">H1P_890016</name>
</gene>
<keyword evidence="2" id="KW-1185">Reference proteome</keyword>
<sequence>MTTKYVGIINYKIRKNQGVKRGKGDKEGDKLSLLYLIPTSYLFIRFWQ</sequence>
<protein>
    <submittedName>
        <fullName evidence="1">Uncharacterized protein</fullName>
    </submittedName>
</protein>
<evidence type="ECO:0000313" key="2">
    <source>
        <dbReference type="Proteomes" id="UP000320055"/>
    </source>
</evidence>
<dbReference type="AlphaFoldDB" id="A0A563W502"/>
<reference evidence="1 2" key="1">
    <citation type="submission" date="2019-01" db="EMBL/GenBank/DDBJ databases">
        <authorList>
            <person name="Brito A."/>
        </authorList>
    </citation>
    <scope>NUCLEOTIDE SEQUENCE [LARGE SCALE GENOMIC DNA]</scope>
    <source>
        <strain evidence="1">1</strain>
    </source>
</reference>
<proteinExistence type="predicted"/>